<dbReference type="InterPro" id="IPR032675">
    <property type="entry name" value="LRR_dom_sf"/>
</dbReference>
<dbReference type="SMART" id="SM00367">
    <property type="entry name" value="LRR_CC"/>
    <property type="match status" value="7"/>
</dbReference>
<dbReference type="OrthoDB" id="1870722at2759"/>
<dbReference type="EMBL" id="LRBV02000012">
    <property type="status" value="NOT_ANNOTATED_CDS"/>
    <property type="molecule type" value="Genomic_DNA"/>
</dbReference>
<evidence type="ECO:0000313" key="3">
    <source>
        <dbReference type="EnsemblPlants" id="QL12p041353:mrna:CDS:1"/>
    </source>
</evidence>
<dbReference type="InterPro" id="IPR006553">
    <property type="entry name" value="Leu-rich_rpt_Cys-con_subtyp"/>
</dbReference>
<reference evidence="3" key="2">
    <citation type="submission" date="2021-01" db="UniProtKB">
        <authorList>
            <consortium name="EnsemblPlants"/>
        </authorList>
    </citation>
    <scope>IDENTIFICATION</scope>
</reference>
<dbReference type="Gene3D" id="1.20.1280.50">
    <property type="match status" value="1"/>
</dbReference>
<dbReference type="PANTHER" id="PTHR13318">
    <property type="entry name" value="PARTNER OF PAIRED, ISOFORM B-RELATED"/>
    <property type="match status" value="1"/>
</dbReference>
<dbReference type="PANTHER" id="PTHR13318:SF190">
    <property type="entry name" value="PARTNER OF PAIRED, ISOFORM B"/>
    <property type="match status" value="1"/>
</dbReference>
<organism evidence="3 4">
    <name type="scientific">Quercus lobata</name>
    <name type="common">Valley oak</name>
    <dbReference type="NCBI Taxonomy" id="97700"/>
    <lineage>
        <taxon>Eukaryota</taxon>
        <taxon>Viridiplantae</taxon>
        <taxon>Streptophyta</taxon>
        <taxon>Embryophyta</taxon>
        <taxon>Tracheophyta</taxon>
        <taxon>Spermatophyta</taxon>
        <taxon>Magnoliopsida</taxon>
        <taxon>eudicotyledons</taxon>
        <taxon>Gunneridae</taxon>
        <taxon>Pentapetalae</taxon>
        <taxon>rosids</taxon>
        <taxon>fabids</taxon>
        <taxon>Fagales</taxon>
        <taxon>Fagaceae</taxon>
        <taxon>Quercus</taxon>
    </lineage>
</organism>
<gene>
    <name evidence="3" type="primary">LOC115971890</name>
</gene>
<dbReference type="Proteomes" id="UP000594261">
    <property type="component" value="Chromosome 12"/>
</dbReference>
<dbReference type="GeneID" id="115971890"/>
<name>A0A7N2N6R4_QUELO</name>
<dbReference type="GO" id="GO:0031146">
    <property type="term" value="P:SCF-dependent proteasomal ubiquitin-dependent protein catabolic process"/>
    <property type="evidence" value="ECO:0007669"/>
    <property type="project" value="TreeGrafter"/>
</dbReference>
<dbReference type="InterPro" id="IPR041567">
    <property type="entry name" value="COI1_F-box"/>
</dbReference>
<dbReference type="InParanoid" id="A0A7N2N6R4"/>
<dbReference type="SUPFAM" id="SSF52047">
    <property type="entry name" value="RNI-like"/>
    <property type="match status" value="1"/>
</dbReference>
<dbReference type="KEGG" id="qlo:115971890"/>
<keyword evidence="4" id="KW-1185">Reference proteome</keyword>
<dbReference type="EnsemblPlants" id="QL12p041353:mrna">
    <property type="protein sequence ID" value="QL12p041353:mrna:CDS:1"/>
    <property type="gene ID" value="QL12p041353"/>
</dbReference>
<dbReference type="AlphaFoldDB" id="A0A7N2N6R4"/>
<sequence>MSQLEDHQLGLILEWVNDQQDRKSVSLVCKQWMRVEGLTRLSIRVLEPDFLCGFIPRFPNIFTFECSRLINNDNLKLLSKTCPEIKVLNLNLDCPVEFSSEEYLLASDDVGDDGVCALANGCRKLSKVSLRTRKNMGDVGLVSLIKLAQNLTNLDLGWCNKITDQAVEAIGAANSITILNLEGCSLITDVGLAYLATGALSRSLKKLVLESCYQITDNGVLLLRQMCCLEELNIAYCGRKVTDIGCTEIAAIQTLKILNLSWLCNMSDPTLFALAENCQNLMLVDLTGCKLVTGAGIRAFTNHGCVETLVLLSCCKISGNDLEHLALGCRSLKYVVLDKGKKLRIPMMMQRNISRFYDLIWR</sequence>
<feature type="domain" description="COI1 F-box" evidence="1">
    <location>
        <begin position="3"/>
        <end position="40"/>
    </location>
</feature>
<dbReference type="Gene3D" id="3.80.10.10">
    <property type="entry name" value="Ribonuclease Inhibitor"/>
    <property type="match status" value="3"/>
</dbReference>
<feature type="domain" description="F-box/LRR-repeat protein 15-like leucin rich repeat" evidence="2">
    <location>
        <begin position="110"/>
        <end position="326"/>
    </location>
</feature>
<accession>A0A7N2N6R4</accession>
<dbReference type="GO" id="GO:0019005">
    <property type="term" value="C:SCF ubiquitin ligase complex"/>
    <property type="evidence" value="ECO:0007669"/>
    <property type="project" value="TreeGrafter"/>
</dbReference>
<dbReference type="OMA" id="CECDRIT"/>
<evidence type="ECO:0000259" key="1">
    <source>
        <dbReference type="Pfam" id="PF18511"/>
    </source>
</evidence>
<dbReference type="Gramene" id="QL12p041353:mrna">
    <property type="protein sequence ID" value="QL12p041353:mrna:CDS:1"/>
    <property type="gene ID" value="QL12p041353"/>
</dbReference>
<reference evidence="3 4" key="1">
    <citation type="journal article" date="2016" name="G3 (Bethesda)">
        <title>First Draft Assembly and Annotation of the Genome of a California Endemic Oak Quercus lobata Nee (Fagaceae).</title>
        <authorList>
            <person name="Sork V.L."/>
            <person name="Fitz-Gibbon S.T."/>
            <person name="Puiu D."/>
            <person name="Crepeau M."/>
            <person name="Gugger P.F."/>
            <person name="Sherman R."/>
            <person name="Stevens K."/>
            <person name="Langley C.H."/>
            <person name="Pellegrini M."/>
            <person name="Salzberg S.L."/>
        </authorList>
    </citation>
    <scope>NUCLEOTIDE SEQUENCE [LARGE SCALE GENOMIC DNA]</scope>
    <source>
        <strain evidence="3 4">cv. SW786</strain>
    </source>
</reference>
<evidence type="ECO:0000313" key="4">
    <source>
        <dbReference type="Proteomes" id="UP000594261"/>
    </source>
</evidence>
<dbReference type="Pfam" id="PF18511">
    <property type="entry name" value="F-box_5"/>
    <property type="match status" value="1"/>
</dbReference>
<dbReference type="InterPro" id="IPR057207">
    <property type="entry name" value="FBXL15_LRR"/>
</dbReference>
<dbReference type="Pfam" id="PF25372">
    <property type="entry name" value="DUF7885"/>
    <property type="match status" value="1"/>
</dbReference>
<proteinExistence type="predicted"/>
<evidence type="ECO:0000259" key="2">
    <source>
        <dbReference type="Pfam" id="PF25372"/>
    </source>
</evidence>
<dbReference type="FunFam" id="1.20.1280.50:FF:000023">
    <property type="entry name" value="F-box/LRR-repeat protein 4"/>
    <property type="match status" value="1"/>
</dbReference>
<protein>
    <submittedName>
        <fullName evidence="3">Uncharacterized protein</fullName>
    </submittedName>
</protein>
<dbReference type="RefSeq" id="XP_030947852.1">
    <property type="nucleotide sequence ID" value="XM_031091992.1"/>
</dbReference>
<dbReference type="CDD" id="cd22159">
    <property type="entry name" value="F-box_AtTIR1-like"/>
    <property type="match status" value="1"/>
</dbReference>